<reference evidence="2" key="1">
    <citation type="journal article" date="2022" name="Int. J. Mol. Sci.">
        <title>Draft Genome of Tanacetum Coccineum: Genomic Comparison of Closely Related Tanacetum-Family Plants.</title>
        <authorList>
            <person name="Yamashiro T."/>
            <person name="Shiraishi A."/>
            <person name="Nakayama K."/>
            <person name="Satake H."/>
        </authorList>
    </citation>
    <scope>NUCLEOTIDE SEQUENCE</scope>
</reference>
<feature type="region of interest" description="Disordered" evidence="1">
    <location>
        <begin position="1"/>
        <end position="32"/>
    </location>
</feature>
<proteinExistence type="predicted"/>
<organism evidence="2 3">
    <name type="scientific">Tanacetum coccineum</name>
    <dbReference type="NCBI Taxonomy" id="301880"/>
    <lineage>
        <taxon>Eukaryota</taxon>
        <taxon>Viridiplantae</taxon>
        <taxon>Streptophyta</taxon>
        <taxon>Embryophyta</taxon>
        <taxon>Tracheophyta</taxon>
        <taxon>Spermatophyta</taxon>
        <taxon>Magnoliopsida</taxon>
        <taxon>eudicotyledons</taxon>
        <taxon>Gunneridae</taxon>
        <taxon>Pentapetalae</taxon>
        <taxon>asterids</taxon>
        <taxon>campanulids</taxon>
        <taxon>Asterales</taxon>
        <taxon>Asteraceae</taxon>
        <taxon>Asteroideae</taxon>
        <taxon>Anthemideae</taxon>
        <taxon>Anthemidinae</taxon>
        <taxon>Tanacetum</taxon>
    </lineage>
</organism>
<gene>
    <name evidence="2" type="ORF">Tco_0770556</name>
</gene>
<dbReference type="Proteomes" id="UP001151760">
    <property type="component" value="Unassembled WGS sequence"/>
</dbReference>
<protein>
    <submittedName>
        <fullName evidence="2">Uncharacterized protein</fullName>
    </submittedName>
</protein>
<name>A0ABQ4ZDK3_9ASTR</name>
<accession>A0ABQ4ZDK3</accession>
<evidence type="ECO:0000256" key="1">
    <source>
        <dbReference type="SAM" id="MobiDB-lite"/>
    </source>
</evidence>
<comment type="caution">
    <text evidence="2">The sequence shown here is derived from an EMBL/GenBank/DDBJ whole genome shotgun (WGS) entry which is preliminary data.</text>
</comment>
<sequence length="68" mass="7423">METEDRGRASELAAGSSQATITDSAKVGSSKRVAEAELDHKGKRIITEDIYTDDLMVVHVEEVYVEAL</sequence>
<evidence type="ECO:0000313" key="3">
    <source>
        <dbReference type="Proteomes" id="UP001151760"/>
    </source>
</evidence>
<keyword evidence="3" id="KW-1185">Reference proteome</keyword>
<dbReference type="EMBL" id="BQNB010011235">
    <property type="protein sequence ID" value="GJS87920.1"/>
    <property type="molecule type" value="Genomic_DNA"/>
</dbReference>
<evidence type="ECO:0000313" key="2">
    <source>
        <dbReference type="EMBL" id="GJS87920.1"/>
    </source>
</evidence>
<reference evidence="2" key="2">
    <citation type="submission" date="2022-01" db="EMBL/GenBank/DDBJ databases">
        <authorList>
            <person name="Yamashiro T."/>
            <person name="Shiraishi A."/>
            <person name="Satake H."/>
            <person name="Nakayama K."/>
        </authorList>
    </citation>
    <scope>NUCLEOTIDE SEQUENCE</scope>
</reference>